<dbReference type="AlphaFoldDB" id="A0A7S2R5X3"/>
<accession>A0A7S2R5X3</accession>
<sequence length="249" mass="29423">MSITHHMRSLIPIGPIVALFEPELTYISTTLNERCKEDVINIPEDYRRTVHFIIENSHAKEMHSCDEEYQYIFHDLRNIHIECRTCGRKGHIYDTCDILINHILTTNFVQKNPEIKDIVRKGFKTFVCILDPTRQQFPREHSRDKIKLTKYRKTMVHNIASDLDVMVFEPSENTTKKETHEDQSELINDPTPYGNINRATYSLKHHTEYDSSSFSPIYIDIKQITQFIHFYKHDLVNTIDDIRLADPFQ</sequence>
<gene>
    <name evidence="1" type="ORF">EANT1437_LOCUS4308</name>
</gene>
<reference evidence="1" key="1">
    <citation type="submission" date="2021-01" db="EMBL/GenBank/DDBJ databases">
        <authorList>
            <person name="Corre E."/>
            <person name="Pelletier E."/>
            <person name="Niang G."/>
            <person name="Scheremetjew M."/>
            <person name="Finn R."/>
            <person name="Kale V."/>
            <person name="Holt S."/>
            <person name="Cochrane G."/>
            <person name="Meng A."/>
            <person name="Brown T."/>
            <person name="Cohen L."/>
        </authorList>
    </citation>
    <scope>NUCLEOTIDE SEQUENCE</scope>
    <source>
        <strain evidence="1">CCMP1452</strain>
    </source>
</reference>
<dbReference type="EMBL" id="HBHI01008340">
    <property type="protein sequence ID" value="CAD9661648.1"/>
    <property type="molecule type" value="Transcribed_RNA"/>
</dbReference>
<organism evidence="1">
    <name type="scientific">Eucampia antarctica</name>
    <dbReference type="NCBI Taxonomy" id="49252"/>
    <lineage>
        <taxon>Eukaryota</taxon>
        <taxon>Sar</taxon>
        <taxon>Stramenopiles</taxon>
        <taxon>Ochrophyta</taxon>
        <taxon>Bacillariophyta</taxon>
        <taxon>Mediophyceae</taxon>
        <taxon>Biddulphiophycidae</taxon>
        <taxon>Hemiaulales</taxon>
        <taxon>Hemiaulaceae</taxon>
        <taxon>Eucampia</taxon>
    </lineage>
</organism>
<protein>
    <submittedName>
        <fullName evidence="1">Uncharacterized protein</fullName>
    </submittedName>
</protein>
<evidence type="ECO:0000313" key="1">
    <source>
        <dbReference type="EMBL" id="CAD9661648.1"/>
    </source>
</evidence>
<name>A0A7S2R5X3_9STRA</name>
<proteinExistence type="predicted"/>